<dbReference type="AlphaFoldDB" id="A0AAV7PM28"/>
<comment type="caution">
    <text evidence="2">The sequence shown here is derived from an EMBL/GenBank/DDBJ whole genome shotgun (WGS) entry which is preliminary data.</text>
</comment>
<reference evidence="2" key="1">
    <citation type="journal article" date="2022" name="bioRxiv">
        <title>Sequencing and chromosome-scale assembly of the giantPleurodeles waltlgenome.</title>
        <authorList>
            <person name="Brown T."/>
            <person name="Elewa A."/>
            <person name="Iarovenko S."/>
            <person name="Subramanian E."/>
            <person name="Araus A.J."/>
            <person name="Petzold A."/>
            <person name="Susuki M."/>
            <person name="Suzuki K.-i.T."/>
            <person name="Hayashi T."/>
            <person name="Toyoda A."/>
            <person name="Oliveira C."/>
            <person name="Osipova E."/>
            <person name="Leigh N.D."/>
            <person name="Simon A."/>
            <person name="Yun M.H."/>
        </authorList>
    </citation>
    <scope>NUCLEOTIDE SEQUENCE</scope>
    <source>
        <strain evidence="2">20211129_DDA</strain>
        <tissue evidence="2">Liver</tissue>
    </source>
</reference>
<name>A0AAV7PM28_PLEWA</name>
<organism evidence="2 3">
    <name type="scientific">Pleurodeles waltl</name>
    <name type="common">Iberian ribbed newt</name>
    <dbReference type="NCBI Taxonomy" id="8319"/>
    <lineage>
        <taxon>Eukaryota</taxon>
        <taxon>Metazoa</taxon>
        <taxon>Chordata</taxon>
        <taxon>Craniata</taxon>
        <taxon>Vertebrata</taxon>
        <taxon>Euteleostomi</taxon>
        <taxon>Amphibia</taxon>
        <taxon>Batrachia</taxon>
        <taxon>Caudata</taxon>
        <taxon>Salamandroidea</taxon>
        <taxon>Salamandridae</taxon>
        <taxon>Pleurodelinae</taxon>
        <taxon>Pleurodeles</taxon>
    </lineage>
</organism>
<sequence length="183" mass="19283">MVCRRRRSSSRDRPGPACQCRAKHCESPGLALGCCEARAGELAAERGIAASPGARGIARLEPLPMLPYEGIARPSGGDVYLTLSHAVLMPNRVARENRTRGPRPVVAGGQVGGVVLTGARRSCAAPSNEQATKERERVRAEVELRAGSTTPSTGSVEQQDKDPPVLDVEQIQVILGGGPMVTP</sequence>
<feature type="compositionally biased region" description="Polar residues" evidence="1">
    <location>
        <begin position="147"/>
        <end position="157"/>
    </location>
</feature>
<keyword evidence="3" id="KW-1185">Reference proteome</keyword>
<accession>A0AAV7PM28</accession>
<evidence type="ECO:0000313" key="2">
    <source>
        <dbReference type="EMBL" id="KAJ1129293.1"/>
    </source>
</evidence>
<proteinExistence type="predicted"/>
<feature type="region of interest" description="Disordered" evidence="1">
    <location>
        <begin position="122"/>
        <end position="165"/>
    </location>
</feature>
<feature type="compositionally biased region" description="Basic and acidic residues" evidence="1">
    <location>
        <begin position="131"/>
        <end position="144"/>
    </location>
</feature>
<dbReference type="Proteomes" id="UP001066276">
    <property type="component" value="Chromosome 7"/>
</dbReference>
<gene>
    <name evidence="2" type="ORF">NDU88_007664</name>
</gene>
<dbReference type="EMBL" id="JANPWB010000011">
    <property type="protein sequence ID" value="KAJ1129293.1"/>
    <property type="molecule type" value="Genomic_DNA"/>
</dbReference>
<evidence type="ECO:0000256" key="1">
    <source>
        <dbReference type="SAM" id="MobiDB-lite"/>
    </source>
</evidence>
<protein>
    <submittedName>
        <fullName evidence="2">Uncharacterized protein</fullName>
    </submittedName>
</protein>
<evidence type="ECO:0000313" key="3">
    <source>
        <dbReference type="Proteomes" id="UP001066276"/>
    </source>
</evidence>